<dbReference type="PROSITE" id="PS50181">
    <property type="entry name" value="FBOX"/>
    <property type="match status" value="1"/>
</dbReference>
<accession>A0A7S3E4U6</accession>
<dbReference type="Pfam" id="PF12937">
    <property type="entry name" value="F-box-like"/>
    <property type="match status" value="1"/>
</dbReference>
<protein>
    <recommendedName>
        <fullName evidence="1">F-box domain-containing protein</fullName>
    </recommendedName>
</protein>
<reference evidence="2" key="1">
    <citation type="submission" date="2021-01" db="EMBL/GenBank/DDBJ databases">
        <authorList>
            <person name="Corre E."/>
            <person name="Pelletier E."/>
            <person name="Niang G."/>
            <person name="Scheremetjew M."/>
            <person name="Finn R."/>
            <person name="Kale V."/>
            <person name="Holt S."/>
            <person name="Cochrane G."/>
            <person name="Meng A."/>
            <person name="Brown T."/>
            <person name="Cohen L."/>
        </authorList>
    </citation>
    <scope>NUCLEOTIDE SEQUENCE</scope>
    <source>
        <strain evidence="2">RCC856</strain>
    </source>
</reference>
<dbReference type="EMBL" id="HBHU01010061">
    <property type="protein sequence ID" value="CAE0023650.1"/>
    <property type="molecule type" value="Transcribed_RNA"/>
</dbReference>
<dbReference type="Gene3D" id="1.20.1280.50">
    <property type="match status" value="1"/>
</dbReference>
<sequence>MKKGGGQSGSTTQKAIIVHPTLGRRLFNEAHEQAKRDTPRIPLDVVAIVVGHLDCAKTVASFARVSKRCRDFAEDDALWRRLYSMRFPMPSEPPKGKWKDLYRFQKQFLRDVLLNKNLDEILERAYPRWESVGAIALPVAT</sequence>
<proteinExistence type="predicted"/>
<dbReference type="InterPro" id="IPR036047">
    <property type="entry name" value="F-box-like_dom_sf"/>
</dbReference>
<dbReference type="InterPro" id="IPR001810">
    <property type="entry name" value="F-box_dom"/>
</dbReference>
<evidence type="ECO:0000259" key="1">
    <source>
        <dbReference type="PROSITE" id="PS50181"/>
    </source>
</evidence>
<gene>
    <name evidence="2" type="ORF">CLAU1311_LOCUS6564</name>
</gene>
<dbReference type="AlphaFoldDB" id="A0A7S3E4U6"/>
<name>A0A7S3E4U6_9CHLO</name>
<evidence type="ECO:0000313" key="2">
    <source>
        <dbReference type="EMBL" id="CAE0023650.1"/>
    </source>
</evidence>
<feature type="domain" description="F-box" evidence="1">
    <location>
        <begin position="35"/>
        <end position="82"/>
    </location>
</feature>
<dbReference type="SUPFAM" id="SSF81383">
    <property type="entry name" value="F-box domain"/>
    <property type="match status" value="1"/>
</dbReference>
<organism evidence="2">
    <name type="scientific">Chloropicon laureae</name>
    <dbReference type="NCBI Taxonomy" id="464258"/>
    <lineage>
        <taxon>Eukaryota</taxon>
        <taxon>Viridiplantae</taxon>
        <taxon>Chlorophyta</taxon>
        <taxon>Chloropicophyceae</taxon>
        <taxon>Chloropicales</taxon>
        <taxon>Chloropicaceae</taxon>
        <taxon>Chloropicon</taxon>
    </lineage>
</organism>